<proteinExistence type="predicted"/>
<organism evidence="3">
    <name type="scientific">Blastobotrys adeninivorans</name>
    <name type="common">Yeast</name>
    <name type="synonym">Arxula adeninivorans</name>
    <dbReference type="NCBI Taxonomy" id="409370"/>
    <lineage>
        <taxon>Eukaryota</taxon>
        <taxon>Fungi</taxon>
        <taxon>Dikarya</taxon>
        <taxon>Ascomycota</taxon>
        <taxon>Saccharomycotina</taxon>
        <taxon>Dipodascomycetes</taxon>
        <taxon>Dipodascales</taxon>
        <taxon>Trichomonascaceae</taxon>
        <taxon>Blastobotrys</taxon>
    </lineage>
</organism>
<protein>
    <submittedName>
        <fullName evidence="3">ARAD1D25718p</fullName>
        <ecNumber evidence="3">2.7.1.107</ecNumber>
    </submittedName>
</protein>
<gene>
    <name evidence="3" type="ORF">GNLVRS02_ARAD1D25718g</name>
</gene>
<keyword evidence="2" id="KW-0812">Transmembrane</keyword>
<dbReference type="PANTHER" id="PTHR31303">
    <property type="entry name" value="CTP-DEPENDENT DIACYLGLYCEROL KINASE 1"/>
    <property type="match status" value="1"/>
</dbReference>
<evidence type="ECO:0000313" key="3">
    <source>
        <dbReference type="EMBL" id="CDP38052.1"/>
    </source>
</evidence>
<reference evidence="3" key="1">
    <citation type="submission" date="2014-02" db="EMBL/GenBank/DDBJ databases">
        <authorList>
            <person name="Genoscope - CEA"/>
        </authorList>
    </citation>
    <scope>NUCLEOTIDE SEQUENCE</scope>
    <source>
        <strain evidence="3">LS3</strain>
    </source>
</reference>
<reference evidence="3" key="2">
    <citation type="submission" date="2014-06" db="EMBL/GenBank/DDBJ databases">
        <title>The complete genome of Blastobotrys (Arxula) adeninivorans LS3 - a yeast of biotechnological interest.</title>
        <authorList>
            <person name="Kunze G."/>
            <person name="Gaillardin C."/>
            <person name="Czernicka M."/>
            <person name="Durrens P."/>
            <person name="Martin T."/>
            <person name="Boer E."/>
            <person name="Gabaldon T."/>
            <person name="Cruz J."/>
            <person name="Talla E."/>
            <person name="Marck C."/>
            <person name="Goffeau A."/>
            <person name="Barbe V."/>
            <person name="Baret P."/>
            <person name="Baronian K."/>
            <person name="Beier S."/>
            <person name="Bleykasten C."/>
            <person name="Bode R."/>
            <person name="Casaregola S."/>
            <person name="Despons L."/>
            <person name="Fairhead C."/>
            <person name="Giersberg M."/>
            <person name="Gierski P."/>
            <person name="Hahnel U."/>
            <person name="Hartmann A."/>
            <person name="Jankowska D."/>
            <person name="Jubin C."/>
            <person name="Jung P."/>
            <person name="Lafontaine I."/>
            <person name="Leh-Louis V."/>
            <person name="Lemaire M."/>
            <person name="Marcet-Houben M."/>
            <person name="Mascher M."/>
            <person name="Morel G."/>
            <person name="Richard G.-F."/>
            <person name="Riechen J."/>
            <person name="Sacerdot C."/>
            <person name="Sarkar A."/>
            <person name="Savel G."/>
            <person name="Schacherer J."/>
            <person name="Sherman D."/>
            <person name="Straub M.-L."/>
            <person name="Stein N."/>
            <person name="Thierry A."/>
            <person name="Trautwein-Schult A."/>
            <person name="Westhof E."/>
            <person name="Worch S."/>
            <person name="Dujon B."/>
            <person name="Souciet J.-L."/>
            <person name="Wincker P."/>
            <person name="Scholz U."/>
            <person name="Neuveglise N."/>
        </authorList>
    </citation>
    <scope>NUCLEOTIDE SEQUENCE</scope>
    <source>
        <strain evidence="3">LS3</strain>
    </source>
</reference>
<dbReference type="InterPro" id="IPR037997">
    <property type="entry name" value="Dgk1-like"/>
</dbReference>
<accession>A0A060TGT2</accession>
<dbReference type="GO" id="GO:0006654">
    <property type="term" value="P:phosphatidic acid biosynthetic process"/>
    <property type="evidence" value="ECO:0007669"/>
    <property type="project" value="TreeGrafter"/>
</dbReference>
<keyword evidence="3" id="KW-0808">Transferase</keyword>
<feature type="transmembrane region" description="Helical" evidence="2">
    <location>
        <begin position="266"/>
        <end position="283"/>
    </location>
</feature>
<feature type="region of interest" description="Disordered" evidence="1">
    <location>
        <begin position="1"/>
        <end position="41"/>
    </location>
</feature>
<keyword evidence="2" id="KW-0472">Membrane</keyword>
<feature type="transmembrane region" description="Helical" evidence="2">
    <location>
        <begin position="76"/>
        <end position="95"/>
    </location>
</feature>
<dbReference type="PhylomeDB" id="A0A060TGT2"/>
<dbReference type="AlphaFoldDB" id="A0A060TGT2"/>
<feature type="transmembrane region" description="Helical" evidence="2">
    <location>
        <begin position="165"/>
        <end position="185"/>
    </location>
</feature>
<evidence type="ECO:0000256" key="1">
    <source>
        <dbReference type="SAM" id="MobiDB-lite"/>
    </source>
</evidence>
<feature type="compositionally biased region" description="Low complexity" evidence="1">
    <location>
        <begin position="12"/>
        <end position="23"/>
    </location>
</feature>
<dbReference type="EC" id="2.7.1.107" evidence="3"/>
<feature type="transmembrane region" description="Helical" evidence="2">
    <location>
        <begin position="139"/>
        <end position="159"/>
    </location>
</feature>
<dbReference type="GO" id="GO:0005789">
    <property type="term" value="C:endoplasmic reticulum membrane"/>
    <property type="evidence" value="ECO:0007669"/>
    <property type="project" value="TreeGrafter"/>
</dbReference>
<keyword evidence="2" id="KW-1133">Transmembrane helix</keyword>
<feature type="transmembrane region" description="Helical" evidence="2">
    <location>
        <begin position="197"/>
        <end position="218"/>
    </location>
</feature>
<dbReference type="EMBL" id="HG937694">
    <property type="protein sequence ID" value="CDP38052.1"/>
    <property type="molecule type" value="Genomic_DNA"/>
</dbReference>
<evidence type="ECO:0000256" key="2">
    <source>
        <dbReference type="SAM" id="Phobius"/>
    </source>
</evidence>
<dbReference type="PANTHER" id="PTHR31303:SF1">
    <property type="entry name" value="CTP-DEPENDENT DIACYLGLYCEROL KINASE 1"/>
    <property type="match status" value="1"/>
</dbReference>
<sequence>MKMSERGELSEEALSGASSGASSISTPEPTDKLTPPGASDTKVFKSPSEASIAAAQIPSHRRFGKLVHKHEVPRKVFHVSIGFLTLALYVNGIQFSQVTPVLTALLVSIGSVDFFRLRHSGFNKLYCKVVGFLMREKEVNTVNGVVWYLLGLVIVFALFPKDISLVAVLLLSWADTAASTIGRAYGYLTPKIGSKSLAGTGAAYVTSAISIWVLYAYFLPTYSQFNGPNDITWSPDHSKVSLLQFTLVGGAIGAVSEAIDVFDDNLTIPVLSACFTWVFCQLVRV</sequence>
<dbReference type="GO" id="GO:0004143">
    <property type="term" value="F:ATP-dependent diacylglycerol kinase activity"/>
    <property type="evidence" value="ECO:0007669"/>
    <property type="project" value="UniProtKB-EC"/>
</dbReference>
<name>A0A060TGT2_BLAAD</name>